<evidence type="ECO:0000313" key="2">
    <source>
        <dbReference type="Proteomes" id="UP000649573"/>
    </source>
</evidence>
<dbReference type="EMBL" id="BMRE01000002">
    <property type="protein sequence ID" value="GGU20886.1"/>
    <property type="molecule type" value="Genomic_DNA"/>
</dbReference>
<accession>A0ABQ2UC45</accession>
<protein>
    <submittedName>
        <fullName evidence="1">Uncharacterized protein</fullName>
    </submittedName>
</protein>
<dbReference type="RefSeq" id="WP_189252469.1">
    <property type="nucleotide sequence ID" value="NZ_BMRE01000002.1"/>
</dbReference>
<organism evidence="1 2">
    <name type="scientific">Lentzea flava</name>
    <dbReference type="NCBI Taxonomy" id="103732"/>
    <lineage>
        <taxon>Bacteria</taxon>
        <taxon>Bacillati</taxon>
        <taxon>Actinomycetota</taxon>
        <taxon>Actinomycetes</taxon>
        <taxon>Pseudonocardiales</taxon>
        <taxon>Pseudonocardiaceae</taxon>
        <taxon>Lentzea</taxon>
    </lineage>
</organism>
<keyword evidence="2" id="KW-1185">Reference proteome</keyword>
<reference evidence="2" key="1">
    <citation type="journal article" date="2019" name="Int. J. Syst. Evol. Microbiol.">
        <title>The Global Catalogue of Microorganisms (GCM) 10K type strain sequencing project: providing services to taxonomists for standard genome sequencing and annotation.</title>
        <authorList>
            <consortium name="The Broad Institute Genomics Platform"/>
            <consortium name="The Broad Institute Genome Sequencing Center for Infectious Disease"/>
            <person name="Wu L."/>
            <person name="Ma J."/>
        </authorList>
    </citation>
    <scope>NUCLEOTIDE SEQUENCE [LARGE SCALE GENOMIC DNA]</scope>
    <source>
        <strain evidence="2">JCM 3296</strain>
    </source>
</reference>
<gene>
    <name evidence="1" type="ORF">GCM10010178_11370</name>
</gene>
<sequence length="138" mass="15468">MNDELRDRLLRLNAAFVANEVQPDVAVRLACDLLEAGVDSPALRELAGESPTRLTVRQVRPLVAAALAELRLPVLTRHQVGWVLARDVARQLISGELRRELGANRLWIIGQWHGLDELKTELAPEEIIRRAETQLAGW</sequence>
<comment type="caution">
    <text evidence="1">The sequence shown here is derived from an EMBL/GenBank/DDBJ whole genome shotgun (WGS) entry which is preliminary data.</text>
</comment>
<dbReference type="Proteomes" id="UP000649573">
    <property type="component" value="Unassembled WGS sequence"/>
</dbReference>
<evidence type="ECO:0000313" key="1">
    <source>
        <dbReference type="EMBL" id="GGU20886.1"/>
    </source>
</evidence>
<name>A0ABQ2UC45_9PSEU</name>
<proteinExistence type="predicted"/>